<gene>
    <name evidence="1" type="ORF">T07_2416</name>
</gene>
<dbReference type="EMBL" id="JYDL01000042">
    <property type="protein sequence ID" value="KRX21081.1"/>
    <property type="molecule type" value="Genomic_DNA"/>
</dbReference>
<comment type="caution">
    <text evidence="1">The sequence shown here is derived from an EMBL/GenBank/DDBJ whole genome shotgun (WGS) entry which is preliminary data.</text>
</comment>
<organism evidence="1 2">
    <name type="scientific">Trichinella nelsoni</name>
    <dbReference type="NCBI Taxonomy" id="6336"/>
    <lineage>
        <taxon>Eukaryota</taxon>
        <taxon>Metazoa</taxon>
        <taxon>Ecdysozoa</taxon>
        <taxon>Nematoda</taxon>
        <taxon>Enoplea</taxon>
        <taxon>Dorylaimia</taxon>
        <taxon>Trichinellida</taxon>
        <taxon>Trichinellidae</taxon>
        <taxon>Trichinella</taxon>
    </lineage>
</organism>
<sequence length="107" mass="12018">MSNDQKYIQKSTQEHITAGPLDIVLSLQEKSLHILICSHSQQAQSGGFRSRNTDAQSLRCDFQSRRRQWRRCIAHPALPGADSADSGSLPVSSTLFWNLKPSLLHYP</sequence>
<dbReference type="Proteomes" id="UP000054630">
    <property type="component" value="Unassembled WGS sequence"/>
</dbReference>
<accession>A0A0V0S332</accession>
<protein>
    <submittedName>
        <fullName evidence="1">Uncharacterized protein</fullName>
    </submittedName>
</protein>
<proteinExistence type="predicted"/>
<dbReference type="AlphaFoldDB" id="A0A0V0S332"/>
<keyword evidence="2" id="KW-1185">Reference proteome</keyword>
<reference evidence="1 2" key="1">
    <citation type="submission" date="2015-01" db="EMBL/GenBank/DDBJ databases">
        <title>Evolution of Trichinella species and genotypes.</title>
        <authorList>
            <person name="Korhonen P.K."/>
            <person name="Edoardo P."/>
            <person name="Giuseppe L.R."/>
            <person name="Gasser R.B."/>
        </authorList>
    </citation>
    <scope>NUCLEOTIDE SEQUENCE [LARGE SCALE GENOMIC DNA]</scope>
    <source>
        <strain evidence="1">ISS37</strain>
    </source>
</reference>
<evidence type="ECO:0000313" key="1">
    <source>
        <dbReference type="EMBL" id="KRX21081.1"/>
    </source>
</evidence>
<evidence type="ECO:0000313" key="2">
    <source>
        <dbReference type="Proteomes" id="UP000054630"/>
    </source>
</evidence>
<name>A0A0V0S332_9BILA</name>
<dbReference type="OrthoDB" id="5926740at2759"/>